<name>A0A0A8Y1R0_ARUDO</name>
<proteinExistence type="predicted"/>
<sequence length="13" mass="1585">MTFLNFYRPALVI</sequence>
<evidence type="ECO:0000313" key="1">
    <source>
        <dbReference type="EMBL" id="JAD19063.1"/>
    </source>
</evidence>
<protein>
    <submittedName>
        <fullName evidence="1">Uncharacterized protein</fullName>
    </submittedName>
</protein>
<reference evidence="1" key="2">
    <citation type="journal article" date="2015" name="Data Brief">
        <title>Shoot transcriptome of the giant reed, Arundo donax.</title>
        <authorList>
            <person name="Barrero R.A."/>
            <person name="Guerrero F.D."/>
            <person name="Moolhuijzen P."/>
            <person name="Goolsby J.A."/>
            <person name="Tidwell J."/>
            <person name="Bellgard S.E."/>
            <person name="Bellgard M.I."/>
        </authorList>
    </citation>
    <scope>NUCLEOTIDE SEQUENCE</scope>
    <source>
        <tissue evidence="1">Shoot tissue taken approximately 20 cm above the soil surface</tissue>
    </source>
</reference>
<reference evidence="1" key="1">
    <citation type="submission" date="2014-09" db="EMBL/GenBank/DDBJ databases">
        <authorList>
            <person name="Magalhaes I.L.F."/>
            <person name="Oliveira U."/>
            <person name="Santos F.R."/>
            <person name="Vidigal T.H.D.A."/>
            <person name="Brescovit A.D."/>
            <person name="Santos A.J."/>
        </authorList>
    </citation>
    <scope>NUCLEOTIDE SEQUENCE</scope>
    <source>
        <tissue evidence="1">Shoot tissue taken approximately 20 cm above the soil surface</tissue>
    </source>
</reference>
<organism evidence="1">
    <name type="scientific">Arundo donax</name>
    <name type="common">Giant reed</name>
    <name type="synonym">Donax arundinaceus</name>
    <dbReference type="NCBI Taxonomy" id="35708"/>
    <lineage>
        <taxon>Eukaryota</taxon>
        <taxon>Viridiplantae</taxon>
        <taxon>Streptophyta</taxon>
        <taxon>Embryophyta</taxon>
        <taxon>Tracheophyta</taxon>
        <taxon>Spermatophyta</taxon>
        <taxon>Magnoliopsida</taxon>
        <taxon>Liliopsida</taxon>
        <taxon>Poales</taxon>
        <taxon>Poaceae</taxon>
        <taxon>PACMAD clade</taxon>
        <taxon>Arundinoideae</taxon>
        <taxon>Arundineae</taxon>
        <taxon>Arundo</taxon>
    </lineage>
</organism>
<accession>A0A0A8Y1R0</accession>
<dbReference type="EMBL" id="GBRH01278832">
    <property type="protein sequence ID" value="JAD19063.1"/>
    <property type="molecule type" value="Transcribed_RNA"/>
</dbReference>